<feature type="transmembrane region" description="Helical" evidence="1">
    <location>
        <begin position="21"/>
        <end position="38"/>
    </location>
</feature>
<gene>
    <name evidence="2" type="ORF">GCM10009854_22690</name>
</gene>
<organism evidence="2 3">
    <name type="scientific">Saccharopolyspora halophila</name>
    <dbReference type="NCBI Taxonomy" id="405551"/>
    <lineage>
        <taxon>Bacteria</taxon>
        <taxon>Bacillati</taxon>
        <taxon>Actinomycetota</taxon>
        <taxon>Actinomycetes</taxon>
        <taxon>Pseudonocardiales</taxon>
        <taxon>Pseudonocardiaceae</taxon>
        <taxon>Saccharopolyspora</taxon>
    </lineage>
</organism>
<protein>
    <submittedName>
        <fullName evidence="2">Uncharacterized protein</fullName>
    </submittedName>
</protein>
<keyword evidence="1" id="KW-0812">Transmembrane</keyword>
<accession>A0ABP5T4B8</accession>
<dbReference type="Proteomes" id="UP001501218">
    <property type="component" value="Unassembled WGS sequence"/>
</dbReference>
<evidence type="ECO:0000313" key="2">
    <source>
        <dbReference type="EMBL" id="GAA2345332.1"/>
    </source>
</evidence>
<reference evidence="3" key="1">
    <citation type="journal article" date="2019" name="Int. J. Syst. Evol. Microbiol.">
        <title>The Global Catalogue of Microorganisms (GCM) 10K type strain sequencing project: providing services to taxonomists for standard genome sequencing and annotation.</title>
        <authorList>
            <consortium name="The Broad Institute Genomics Platform"/>
            <consortium name="The Broad Institute Genome Sequencing Center for Infectious Disease"/>
            <person name="Wu L."/>
            <person name="Ma J."/>
        </authorList>
    </citation>
    <scope>NUCLEOTIDE SEQUENCE [LARGE SCALE GENOMIC DNA]</scope>
    <source>
        <strain evidence="3">JCM 16221</strain>
    </source>
</reference>
<keyword evidence="1" id="KW-1133">Transmembrane helix</keyword>
<evidence type="ECO:0000256" key="1">
    <source>
        <dbReference type="SAM" id="Phobius"/>
    </source>
</evidence>
<name>A0ABP5T4B8_9PSEU</name>
<sequence>MSSKWDSVDPRGRAREGLRTLFFFVPLLILAGAVYVNYPSAAPVIVILFVGFVGYKVMTASKRSGR</sequence>
<proteinExistence type="predicted"/>
<evidence type="ECO:0000313" key="3">
    <source>
        <dbReference type="Proteomes" id="UP001501218"/>
    </source>
</evidence>
<keyword evidence="1" id="KW-0472">Membrane</keyword>
<keyword evidence="3" id="KW-1185">Reference proteome</keyword>
<dbReference type="EMBL" id="BAAARA010000007">
    <property type="protein sequence ID" value="GAA2345332.1"/>
    <property type="molecule type" value="Genomic_DNA"/>
</dbReference>
<comment type="caution">
    <text evidence="2">The sequence shown here is derived from an EMBL/GenBank/DDBJ whole genome shotgun (WGS) entry which is preliminary data.</text>
</comment>